<organism evidence="1 2">
    <name type="scientific">Puccinia striiformis f. sp. tritici PST-78</name>
    <dbReference type="NCBI Taxonomy" id="1165861"/>
    <lineage>
        <taxon>Eukaryota</taxon>
        <taxon>Fungi</taxon>
        <taxon>Dikarya</taxon>
        <taxon>Basidiomycota</taxon>
        <taxon>Pucciniomycotina</taxon>
        <taxon>Pucciniomycetes</taxon>
        <taxon>Pucciniales</taxon>
        <taxon>Pucciniaceae</taxon>
        <taxon>Puccinia</taxon>
    </lineage>
</organism>
<proteinExistence type="predicted"/>
<dbReference type="Proteomes" id="UP000054564">
    <property type="component" value="Unassembled WGS sequence"/>
</dbReference>
<name>A0A0L0UZ09_9BASI</name>
<protein>
    <submittedName>
        <fullName evidence="1">Uncharacterized protein</fullName>
    </submittedName>
</protein>
<comment type="caution">
    <text evidence="1">The sequence shown here is derived from an EMBL/GenBank/DDBJ whole genome shotgun (WGS) entry which is preliminary data.</text>
</comment>
<accession>A0A0L0UZ09</accession>
<dbReference type="PANTHER" id="PTHR33266">
    <property type="entry name" value="CHROMOSOME 15, WHOLE GENOME SHOTGUN SEQUENCE"/>
    <property type="match status" value="1"/>
</dbReference>
<reference evidence="2" key="1">
    <citation type="submission" date="2014-03" db="EMBL/GenBank/DDBJ databases">
        <title>The Genome Sequence of Puccinia striiformis f. sp. tritici PST-78.</title>
        <authorList>
            <consortium name="The Broad Institute Genome Sequencing Platform"/>
            <person name="Cuomo C."/>
            <person name="Hulbert S."/>
            <person name="Chen X."/>
            <person name="Walker B."/>
            <person name="Young S.K."/>
            <person name="Zeng Q."/>
            <person name="Gargeya S."/>
            <person name="Fitzgerald M."/>
            <person name="Haas B."/>
            <person name="Abouelleil A."/>
            <person name="Alvarado L."/>
            <person name="Arachchi H.M."/>
            <person name="Berlin A.M."/>
            <person name="Chapman S.B."/>
            <person name="Goldberg J."/>
            <person name="Griggs A."/>
            <person name="Gujja S."/>
            <person name="Hansen M."/>
            <person name="Howarth C."/>
            <person name="Imamovic A."/>
            <person name="Larimer J."/>
            <person name="McCowan C."/>
            <person name="Montmayeur A."/>
            <person name="Murphy C."/>
            <person name="Neiman D."/>
            <person name="Pearson M."/>
            <person name="Priest M."/>
            <person name="Roberts A."/>
            <person name="Saif S."/>
            <person name="Shea T."/>
            <person name="Sisk P."/>
            <person name="Sykes S."/>
            <person name="Wortman J."/>
            <person name="Nusbaum C."/>
            <person name="Birren B."/>
        </authorList>
    </citation>
    <scope>NUCLEOTIDE SEQUENCE [LARGE SCALE GENOMIC DNA]</scope>
    <source>
        <strain evidence="2">race PST-78</strain>
    </source>
</reference>
<dbReference type="AlphaFoldDB" id="A0A0L0UZ09"/>
<gene>
    <name evidence="1" type="ORF">PSTG_14448</name>
</gene>
<dbReference type="OrthoDB" id="2497424at2759"/>
<evidence type="ECO:0000313" key="1">
    <source>
        <dbReference type="EMBL" id="KNE92156.1"/>
    </source>
</evidence>
<sequence length="385" mass="43199">MVSPDPPQSWGALVSPERLFKYGSLIFGAYFRDAHAEQQSTEAIYSAILELAFFKLCGPIQLAESTRPGLTRAQAFPFLAHNCDMVMSNYPSQFTLAAAAVNYLQDENKWIQCINALITIVLHALDAAGGAGKLASRIILLCAMQKAMSKSGKGDLLTGRPVRLVNFLEALTGKKEDDLQLGSISTKNRDDLLKNGMIFWNHFSLIKYSPKPEELLQFMYRGMAAQCHANQPGIDQIFTIYLKRDSDCLDAKNVSFCGIQVKNRNRDTNLEDENHKLTDIYAKVKIEPNPYLILYMNLNSQQNDTSTLSPFVERTRSQTNVARTQNSRRASLSFNGMDQFGCLASQELRNVLQTLIDVELDFVALQSDEPGKRYSKLINPHLQNK</sequence>
<dbReference type="PANTHER" id="PTHR33266:SF1">
    <property type="entry name" value="F-BOX DOMAIN-CONTAINING PROTEIN"/>
    <property type="match status" value="1"/>
</dbReference>
<dbReference type="EMBL" id="AJIL01000173">
    <property type="protein sequence ID" value="KNE92156.1"/>
    <property type="molecule type" value="Genomic_DNA"/>
</dbReference>
<keyword evidence="2" id="KW-1185">Reference proteome</keyword>
<evidence type="ECO:0000313" key="2">
    <source>
        <dbReference type="Proteomes" id="UP000054564"/>
    </source>
</evidence>